<evidence type="ECO:0000313" key="12">
    <source>
        <dbReference type="Proteomes" id="UP000265618"/>
    </source>
</evidence>
<dbReference type="InterPro" id="IPR027417">
    <property type="entry name" value="P-loop_NTPase"/>
</dbReference>
<dbReference type="OrthoDB" id="272985at2759"/>
<dbReference type="InterPro" id="IPR049163">
    <property type="entry name" value="Pif1-like_2B_dom"/>
</dbReference>
<dbReference type="PANTHER" id="PTHR47642:SF5">
    <property type="entry name" value="ATP-DEPENDENT DNA HELICASE"/>
    <property type="match status" value="1"/>
</dbReference>
<dbReference type="Proteomes" id="UP000265618">
    <property type="component" value="Unassembled WGS sequence"/>
</dbReference>
<dbReference type="PANTHER" id="PTHR47642">
    <property type="entry name" value="ATP-DEPENDENT DNA HELICASE"/>
    <property type="match status" value="1"/>
</dbReference>
<organism evidence="11 12">
    <name type="scientific">Kipferlia bialata</name>
    <dbReference type="NCBI Taxonomy" id="797122"/>
    <lineage>
        <taxon>Eukaryota</taxon>
        <taxon>Metamonada</taxon>
        <taxon>Carpediemonas-like organisms</taxon>
        <taxon>Kipferlia</taxon>
    </lineage>
</organism>
<feature type="compositionally biased region" description="Basic and acidic residues" evidence="9">
    <location>
        <begin position="337"/>
        <end position="352"/>
    </location>
</feature>
<dbReference type="InterPro" id="IPR051055">
    <property type="entry name" value="PIF1_helicase"/>
</dbReference>
<feature type="domain" description="DNA helicase Pif1-like 2B" evidence="10">
    <location>
        <begin position="12"/>
        <end position="54"/>
    </location>
</feature>
<name>A0A9K3D210_9EUKA</name>
<evidence type="ECO:0000259" key="10">
    <source>
        <dbReference type="Pfam" id="PF21530"/>
    </source>
</evidence>
<feature type="region of interest" description="Disordered" evidence="9">
    <location>
        <begin position="337"/>
        <end position="356"/>
    </location>
</feature>
<keyword evidence="8" id="KW-0413">Isomerase</keyword>
<evidence type="ECO:0000256" key="4">
    <source>
        <dbReference type="ARBA" id="ARBA00022806"/>
    </source>
</evidence>
<evidence type="ECO:0000313" key="11">
    <source>
        <dbReference type="EMBL" id="GIQ86110.1"/>
    </source>
</evidence>
<evidence type="ECO:0000256" key="7">
    <source>
        <dbReference type="ARBA" id="ARBA00023204"/>
    </source>
</evidence>
<gene>
    <name evidence="11" type="ORF">KIPB_007899</name>
</gene>
<evidence type="ECO:0000256" key="6">
    <source>
        <dbReference type="ARBA" id="ARBA00023125"/>
    </source>
</evidence>
<dbReference type="EMBL" id="BDIP01002322">
    <property type="protein sequence ID" value="GIQ86110.1"/>
    <property type="molecule type" value="Genomic_DNA"/>
</dbReference>
<evidence type="ECO:0000256" key="5">
    <source>
        <dbReference type="ARBA" id="ARBA00022840"/>
    </source>
</evidence>
<proteinExistence type="predicted"/>
<accession>A0A9K3D210</accession>
<keyword evidence="7" id="KW-0234">DNA repair</keyword>
<evidence type="ECO:0000256" key="3">
    <source>
        <dbReference type="ARBA" id="ARBA00022801"/>
    </source>
</evidence>
<dbReference type="Gene3D" id="3.40.50.300">
    <property type="entry name" value="P-loop containing nucleotide triphosphate hydrolases"/>
    <property type="match status" value="1"/>
</dbReference>
<protein>
    <submittedName>
        <fullName evidence="11">DNA helicase</fullName>
    </submittedName>
</protein>
<dbReference type="CDD" id="cd18809">
    <property type="entry name" value="SF1_C_RecD"/>
    <property type="match status" value="1"/>
</dbReference>
<keyword evidence="4 11" id="KW-0347">Helicase</keyword>
<comment type="caution">
    <text evidence="11">The sequence shown here is derived from an EMBL/GenBank/DDBJ whole genome shotgun (WGS) entry which is preliminary data.</text>
</comment>
<evidence type="ECO:0000256" key="8">
    <source>
        <dbReference type="ARBA" id="ARBA00023235"/>
    </source>
</evidence>
<keyword evidence="3" id="KW-0378">Hydrolase</keyword>
<feature type="non-terminal residue" evidence="11">
    <location>
        <position position="1"/>
    </location>
</feature>
<keyword evidence="6" id="KW-0238">DNA-binding</keyword>
<dbReference type="SUPFAM" id="SSF52540">
    <property type="entry name" value="P-loop containing nucleoside triphosphate hydrolases"/>
    <property type="match status" value="1"/>
</dbReference>
<evidence type="ECO:0000256" key="1">
    <source>
        <dbReference type="ARBA" id="ARBA00022741"/>
    </source>
</evidence>
<keyword evidence="1" id="KW-0547">Nucleotide-binding</keyword>
<evidence type="ECO:0000256" key="9">
    <source>
        <dbReference type="SAM" id="MobiDB-lite"/>
    </source>
</evidence>
<keyword evidence="2" id="KW-0227">DNA damage</keyword>
<keyword evidence="12" id="KW-1185">Reference proteome</keyword>
<sequence>MYVHETGKQENKDALDKSCMAPRVLTLKIGCQVLLLQNLDTLAGLVNGTSGIVQDVEWRKTWNAPNSGARAKIGPGGSKASPVMRISTMRPDSNMSTGKKENVSVSLDVVKHSVRVLVDFGKRGYKWLEPHKWSISVGKQVKASRQQIPCMVAYACTIHKAQGMTLENAVIDLGGTFAAGQAYVALSRLQSTAGLYILDNNRGDFGNHIHEMVMADSRAVDFYQNLKPAGDLPSVMFSQPSMASPSMSPSMDVSMSPARTGSVYSPTSGTYASHSPMGQMASPPKYEAVNLLEGVALDDDLTEELGRPQTEVLASQAEIDEETQLMREFDEDVRMVPSVEKERERERGREKPTANTDPEVIDIEADIPGPHQAPPMYIPLLPQENKAPPLSQYGGPAHNPVVKRLPVANPMARQDTNPMGNRVANPVGTMYGGVPARSAAIGNPIPLGQVPGANPLGQAQGVTEYTSSPESQKNMYMPPHQGQRVLPPVPFFGQQPNGSGGLVNQPQTIGTVRGSVYGTSTGPVQPQHSGGFDIP</sequence>
<dbReference type="AlphaFoldDB" id="A0A9K3D210"/>
<dbReference type="GO" id="GO:0004386">
    <property type="term" value="F:helicase activity"/>
    <property type="evidence" value="ECO:0007669"/>
    <property type="project" value="UniProtKB-KW"/>
</dbReference>
<evidence type="ECO:0000256" key="2">
    <source>
        <dbReference type="ARBA" id="ARBA00022763"/>
    </source>
</evidence>
<keyword evidence="5" id="KW-0067">ATP-binding</keyword>
<reference evidence="11 12" key="1">
    <citation type="journal article" date="2018" name="PLoS ONE">
        <title>The draft genome of Kipferlia bialata reveals reductive genome evolution in fornicate parasites.</title>
        <authorList>
            <person name="Tanifuji G."/>
            <person name="Takabayashi S."/>
            <person name="Kume K."/>
            <person name="Takagi M."/>
            <person name="Nakayama T."/>
            <person name="Kamikawa R."/>
            <person name="Inagaki Y."/>
            <person name="Hashimoto T."/>
        </authorList>
    </citation>
    <scope>NUCLEOTIDE SEQUENCE [LARGE SCALE GENOMIC DNA]</scope>
    <source>
        <strain evidence="11">NY0173</strain>
    </source>
</reference>
<dbReference type="Pfam" id="PF21530">
    <property type="entry name" value="Pif1_2B_dom"/>
    <property type="match status" value="1"/>
</dbReference>